<protein>
    <submittedName>
        <fullName evidence="2">Uncharacterized protein</fullName>
    </submittedName>
</protein>
<dbReference type="RefSeq" id="WP_100918734.1">
    <property type="nucleotide sequence ID" value="NZ_CP020370.1"/>
</dbReference>
<evidence type="ECO:0000313" key="2">
    <source>
        <dbReference type="EMBL" id="AUB80954.1"/>
    </source>
</evidence>
<gene>
    <name evidence="2" type="ORF">THSYN_08335</name>
</gene>
<dbReference type="KEGG" id="tsy:THSYN_08335"/>
<sequence length="115" mass="12499">MSLRSRVAGFAVRPARGTNLAKFVEWAERSDAHLPPRSLMASLMGIALALPILRISTVPGSNDGLLDWKNDIDGSPVTMYRNKTTLDISVPGPATLPLLGLGLLALRRARRLVKR</sequence>
<feature type="transmembrane region" description="Helical" evidence="1">
    <location>
        <begin position="39"/>
        <end position="57"/>
    </location>
</feature>
<accession>A0A2K8U5V2</accession>
<dbReference type="EMBL" id="CP020370">
    <property type="protein sequence ID" value="AUB80954.1"/>
    <property type="molecule type" value="Genomic_DNA"/>
</dbReference>
<dbReference type="AlphaFoldDB" id="A0A2K8U5V2"/>
<keyword evidence="3" id="KW-1185">Reference proteome</keyword>
<name>A0A2K8U5V2_9GAMM</name>
<dbReference type="NCBIfam" id="TIGR03382">
    <property type="entry name" value="GC_trans_RRR"/>
    <property type="match status" value="1"/>
</dbReference>
<dbReference type="Proteomes" id="UP000232638">
    <property type="component" value="Chromosome"/>
</dbReference>
<keyword evidence="1" id="KW-0472">Membrane</keyword>
<evidence type="ECO:0000313" key="3">
    <source>
        <dbReference type="Proteomes" id="UP000232638"/>
    </source>
</evidence>
<proteinExistence type="predicted"/>
<dbReference type="InterPro" id="IPR017756">
    <property type="entry name" value="TM_Gly-Cys-Arg_CS"/>
</dbReference>
<feature type="transmembrane region" description="Helical" evidence="1">
    <location>
        <begin position="88"/>
        <end position="106"/>
    </location>
</feature>
<evidence type="ECO:0000256" key="1">
    <source>
        <dbReference type="SAM" id="Phobius"/>
    </source>
</evidence>
<reference evidence="2 3" key="1">
    <citation type="submission" date="2017-03" db="EMBL/GenBank/DDBJ databases">
        <title>Complete genome sequence of Candidatus 'Thiodictyon syntrophicum' sp. nov. strain Cad16T, a photolithoautotroph purple sulfur bacterium isolated from an alpine meromictic lake.</title>
        <authorList>
            <person name="Luedin S.M."/>
            <person name="Pothier J.F."/>
            <person name="Danza F."/>
            <person name="Storelli N."/>
            <person name="Wittwer M."/>
            <person name="Tonolla M."/>
        </authorList>
    </citation>
    <scope>NUCLEOTIDE SEQUENCE [LARGE SCALE GENOMIC DNA]</scope>
    <source>
        <strain evidence="2 3">Cad16T</strain>
    </source>
</reference>
<keyword evidence="1" id="KW-0812">Transmembrane</keyword>
<organism evidence="2 3">
    <name type="scientific">Candidatus Thiodictyon syntrophicum</name>
    <dbReference type="NCBI Taxonomy" id="1166950"/>
    <lineage>
        <taxon>Bacteria</taxon>
        <taxon>Pseudomonadati</taxon>
        <taxon>Pseudomonadota</taxon>
        <taxon>Gammaproteobacteria</taxon>
        <taxon>Chromatiales</taxon>
        <taxon>Chromatiaceae</taxon>
        <taxon>Thiodictyon</taxon>
    </lineage>
</organism>
<keyword evidence="1" id="KW-1133">Transmembrane helix</keyword>